<keyword evidence="20" id="KW-1185">Reference proteome</keyword>
<dbReference type="SMART" id="SM00387">
    <property type="entry name" value="HATPase_c"/>
    <property type="match status" value="1"/>
</dbReference>
<evidence type="ECO:0000256" key="6">
    <source>
        <dbReference type="ARBA" id="ARBA00022553"/>
    </source>
</evidence>
<feature type="transmembrane region" description="Helical" evidence="15">
    <location>
        <begin position="14"/>
        <end position="35"/>
    </location>
</feature>
<dbReference type="SMART" id="SM00448">
    <property type="entry name" value="REC"/>
    <property type="match status" value="1"/>
</dbReference>
<evidence type="ECO:0000256" key="5">
    <source>
        <dbReference type="ARBA" id="ARBA00022519"/>
    </source>
</evidence>
<proteinExistence type="predicted"/>
<dbReference type="InterPro" id="IPR036641">
    <property type="entry name" value="HPT_dom_sf"/>
</dbReference>
<keyword evidence="12 15" id="KW-0472">Membrane</keyword>
<keyword evidence="5" id="KW-0997">Cell inner membrane</keyword>
<evidence type="ECO:0000256" key="9">
    <source>
        <dbReference type="ARBA" id="ARBA00022777"/>
    </source>
</evidence>
<dbReference type="InterPro" id="IPR004358">
    <property type="entry name" value="Sig_transdc_His_kin-like_C"/>
</dbReference>
<dbReference type="InterPro" id="IPR005467">
    <property type="entry name" value="His_kinase_dom"/>
</dbReference>
<dbReference type="InterPro" id="IPR036890">
    <property type="entry name" value="HATPase_C_sf"/>
</dbReference>
<evidence type="ECO:0000256" key="15">
    <source>
        <dbReference type="SAM" id="Phobius"/>
    </source>
</evidence>
<dbReference type="CDD" id="cd17546">
    <property type="entry name" value="REC_hyHK_CKI1_RcsC-like"/>
    <property type="match status" value="1"/>
</dbReference>
<dbReference type="GO" id="GO:0005524">
    <property type="term" value="F:ATP binding"/>
    <property type="evidence" value="ECO:0007669"/>
    <property type="project" value="UniProtKB-KW"/>
</dbReference>
<dbReference type="EMBL" id="JBBVGT010000003">
    <property type="protein sequence ID" value="MFB5946643.1"/>
    <property type="molecule type" value="Genomic_DNA"/>
</dbReference>
<dbReference type="Gene3D" id="1.20.120.160">
    <property type="entry name" value="HPT domain"/>
    <property type="match status" value="1"/>
</dbReference>
<feature type="domain" description="Response regulatory" evidence="17">
    <location>
        <begin position="598"/>
        <end position="713"/>
    </location>
</feature>
<feature type="modified residue" description="Phosphohistidine" evidence="13">
    <location>
        <position position="773"/>
    </location>
</feature>
<dbReference type="PRINTS" id="PR00344">
    <property type="entry name" value="BCTRLSENSOR"/>
</dbReference>
<evidence type="ECO:0000256" key="13">
    <source>
        <dbReference type="PROSITE-ProRule" id="PRU00110"/>
    </source>
</evidence>
<evidence type="ECO:0000256" key="2">
    <source>
        <dbReference type="ARBA" id="ARBA00004429"/>
    </source>
</evidence>
<dbReference type="Gene3D" id="3.40.50.2300">
    <property type="match status" value="1"/>
</dbReference>
<dbReference type="Proteomes" id="UP001580928">
    <property type="component" value="Unassembled WGS sequence"/>
</dbReference>
<evidence type="ECO:0000256" key="4">
    <source>
        <dbReference type="ARBA" id="ARBA00022475"/>
    </source>
</evidence>
<keyword evidence="4" id="KW-1003">Cell membrane</keyword>
<dbReference type="EC" id="2.7.13.3" evidence="3"/>
<comment type="caution">
    <text evidence="19">The sequence shown here is derived from an EMBL/GenBank/DDBJ whole genome shotgun (WGS) entry which is preliminary data.</text>
</comment>
<feature type="modified residue" description="4-aspartylphosphate" evidence="14">
    <location>
        <position position="647"/>
    </location>
</feature>
<keyword evidence="9" id="KW-0418">Kinase</keyword>
<evidence type="ECO:0000259" key="18">
    <source>
        <dbReference type="PROSITE" id="PS50894"/>
    </source>
</evidence>
<accession>A0ABV5CH25</accession>
<evidence type="ECO:0000256" key="1">
    <source>
        <dbReference type="ARBA" id="ARBA00000085"/>
    </source>
</evidence>
<name>A0ABV5CH25_9SPHI</name>
<dbReference type="InterPro" id="IPR003661">
    <property type="entry name" value="HisK_dim/P_dom"/>
</dbReference>
<keyword evidence="11 15" id="KW-1133">Transmembrane helix</keyword>
<feature type="domain" description="Histidine kinase" evidence="16">
    <location>
        <begin position="358"/>
        <end position="575"/>
    </location>
</feature>
<dbReference type="Gene3D" id="3.30.565.10">
    <property type="entry name" value="Histidine kinase-like ATPase, C-terminal domain"/>
    <property type="match status" value="1"/>
</dbReference>
<dbReference type="PROSITE" id="PS50894">
    <property type="entry name" value="HPT"/>
    <property type="match status" value="1"/>
</dbReference>
<keyword evidence="10 19" id="KW-0067">ATP-binding</keyword>
<protein>
    <recommendedName>
        <fullName evidence="3">histidine kinase</fullName>
        <ecNumber evidence="3">2.7.13.3</ecNumber>
    </recommendedName>
</protein>
<dbReference type="InterPro" id="IPR001789">
    <property type="entry name" value="Sig_transdc_resp-reg_receiver"/>
</dbReference>
<gene>
    <name evidence="19" type="ORF">WKR92_12480</name>
</gene>
<dbReference type="SUPFAM" id="SSF47384">
    <property type="entry name" value="Homodimeric domain of signal transducing histidine kinase"/>
    <property type="match status" value="1"/>
</dbReference>
<evidence type="ECO:0000256" key="7">
    <source>
        <dbReference type="ARBA" id="ARBA00022679"/>
    </source>
</evidence>
<dbReference type="CDD" id="cd16922">
    <property type="entry name" value="HATPase_EvgS-ArcB-TorS-like"/>
    <property type="match status" value="1"/>
</dbReference>
<evidence type="ECO:0000259" key="17">
    <source>
        <dbReference type="PROSITE" id="PS50110"/>
    </source>
</evidence>
<evidence type="ECO:0000256" key="12">
    <source>
        <dbReference type="ARBA" id="ARBA00023136"/>
    </source>
</evidence>
<evidence type="ECO:0000256" key="10">
    <source>
        <dbReference type="ARBA" id="ARBA00022840"/>
    </source>
</evidence>
<dbReference type="InterPro" id="IPR003594">
    <property type="entry name" value="HATPase_dom"/>
</dbReference>
<feature type="domain" description="HPt" evidence="18">
    <location>
        <begin position="734"/>
        <end position="829"/>
    </location>
</feature>
<dbReference type="Pfam" id="PF02518">
    <property type="entry name" value="HATPase_c"/>
    <property type="match status" value="1"/>
</dbReference>
<feature type="transmembrane region" description="Helical" evidence="15">
    <location>
        <begin position="306"/>
        <end position="325"/>
    </location>
</feature>
<dbReference type="Pfam" id="PF00512">
    <property type="entry name" value="HisKA"/>
    <property type="match status" value="1"/>
</dbReference>
<keyword evidence="10 19" id="KW-0547">Nucleotide-binding</keyword>
<dbReference type="SUPFAM" id="SSF47226">
    <property type="entry name" value="Histidine-containing phosphotransfer domain, HPT domain"/>
    <property type="match status" value="1"/>
</dbReference>
<comment type="catalytic activity">
    <reaction evidence="1">
        <text>ATP + protein L-histidine = ADP + protein N-phospho-L-histidine.</text>
        <dbReference type="EC" id="2.7.13.3"/>
    </reaction>
</comment>
<dbReference type="PROSITE" id="PS50109">
    <property type="entry name" value="HIS_KIN"/>
    <property type="match status" value="1"/>
</dbReference>
<evidence type="ECO:0000313" key="19">
    <source>
        <dbReference type="EMBL" id="MFB5946643.1"/>
    </source>
</evidence>
<evidence type="ECO:0000256" key="3">
    <source>
        <dbReference type="ARBA" id="ARBA00012438"/>
    </source>
</evidence>
<keyword evidence="6 14" id="KW-0597">Phosphoprotein</keyword>
<keyword evidence="7" id="KW-0808">Transferase</keyword>
<dbReference type="InterPro" id="IPR008207">
    <property type="entry name" value="Sig_transdc_His_kin_Hpt_dom"/>
</dbReference>
<dbReference type="RefSeq" id="WP_375558171.1">
    <property type="nucleotide sequence ID" value="NZ_JBBVGT010000003.1"/>
</dbReference>
<dbReference type="CDD" id="cd00082">
    <property type="entry name" value="HisKA"/>
    <property type="match status" value="1"/>
</dbReference>
<comment type="subcellular location">
    <subcellularLocation>
        <location evidence="2">Cell inner membrane</location>
        <topology evidence="2">Multi-pass membrane protein</topology>
    </subcellularLocation>
</comment>
<dbReference type="Pfam" id="PF00072">
    <property type="entry name" value="Response_reg"/>
    <property type="match status" value="1"/>
</dbReference>
<evidence type="ECO:0000256" key="8">
    <source>
        <dbReference type="ARBA" id="ARBA00022692"/>
    </source>
</evidence>
<dbReference type="SUPFAM" id="SSF52172">
    <property type="entry name" value="CheY-like"/>
    <property type="match status" value="1"/>
</dbReference>
<dbReference type="SUPFAM" id="SSF55874">
    <property type="entry name" value="ATPase domain of HSP90 chaperone/DNA topoisomerase II/histidine kinase"/>
    <property type="match status" value="1"/>
</dbReference>
<evidence type="ECO:0000259" key="16">
    <source>
        <dbReference type="PROSITE" id="PS50109"/>
    </source>
</evidence>
<sequence>MKNTLEKQKTGSKVYYKIFFIFMASAVALGLAYVISRVAFDEMLVKVDKVSTPNEKLRLVSRISRDILQVDQLQRAQVLNTTNYTGYAKESNDILRALDTLENLYSSHDVQSQRIDSIRILLKERDQLFNSYVQVRKNLVDNQAFSSQIKNISSLIQSAPQSDSTIVTTEKKITTRTVEPAEQEEDKSNRGFLSRIFGGRNKEAPTTPSAPRTIQEELDIQVDTIKNVRADSAEKKIDQAIQSLAQRQIQRSSNFVNQEAELTIAGNILVSNMFSILHEVEKEAMLQMELENLDARNVVNQSVQRIAYILLTFFIISVILIYFILDDMRKGAAYRTELERAKNEAEYHSVAKQRFLSNMSHELRTPLQSIIGYTEQLRNQHSNNEKVNVIHQSSEHLLQIVNEILDYNMLNSGKFAFQEEVVNIKKLGQELIDIMKPQADRKNIDLVLSAQTFGDGLVIGDAFRIKQILFNLVGNAVKFTDVGQVLLQIVATDYGDKTDISFRIQDTGPGIMESDLKKIFNEFEQSTNAGSGVHFGNGLGLTIVKTLVEAMGGDIKIKSIVGKGSVFTVSFSLPTMQEALETDQKGPLLTPVSAFSGNVWVVDDDNYILDLCDTILQKYGINHQVFHSPIDALAMPNNERPDFILTDMRMPGMTGKDLYKEFRERYGSSVKIIAFTAQALPEERKEILSFGFDGLLLKPFKELDLLTILGLEADTDPVNNAASELIETILSNTDEHIRPKVIKLFKDGTKKDLAELKSNVLSDNIYQTEFLLHRLAGRTAQMGEESIAFVLRKMEIDARSGEQPGVDEIEEIEHRLKQFIELLNKEEAL</sequence>
<organism evidence="19 20">
    <name type="scientific">Albibacterium profundi</name>
    <dbReference type="NCBI Taxonomy" id="3134906"/>
    <lineage>
        <taxon>Bacteria</taxon>
        <taxon>Pseudomonadati</taxon>
        <taxon>Bacteroidota</taxon>
        <taxon>Sphingobacteriia</taxon>
        <taxon>Sphingobacteriales</taxon>
        <taxon>Sphingobacteriaceae</taxon>
        <taxon>Albibacterium</taxon>
    </lineage>
</organism>
<dbReference type="InterPro" id="IPR036097">
    <property type="entry name" value="HisK_dim/P_sf"/>
</dbReference>
<keyword evidence="8 15" id="KW-0812">Transmembrane</keyword>
<dbReference type="PANTHER" id="PTHR43047">
    <property type="entry name" value="TWO-COMPONENT HISTIDINE PROTEIN KINASE"/>
    <property type="match status" value="1"/>
</dbReference>
<dbReference type="SMART" id="SM00388">
    <property type="entry name" value="HisKA"/>
    <property type="match status" value="1"/>
</dbReference>
<evidence type="ECO:0000256" key="14">
    <source>
        <dbReference type="PROSITE-ProRule" id="PRU00169"/>
    </source>
</evidence>
<evidence type="ECO:0000256" key="11">
    <source>
        <dbReference type="ARBA" id="ARBA00022989"/>
    </source>
</evidence>
<dbReference type="PROSITE" id="PS50110">
    <property type="entry name" value="RESPONSE_REGULATORY"/>
    <property type="match status" value="1"/>
</dbReference>
<evidence type="ECO:0000313" key="20">
    <source>
        <dbReference type="Proteomes" id="UP001580928"/>
    </source>
</evidence>
<dbReference type="Gene3D" id="1.10.287.130">
    <property type="match status" value="1"/>
</dbReference>
<reference evidence="19 20" key="1">
    <citation type="submission" date="2024-04" db="EMBL/GenBank/DDBJ databases">
        <title>Albibacterium profundi sp. nov., isolated from sediment of the Challenger Deep of Mariana Trench.</title>
        <authorList>
            <person name="Wang Y."/>
        </authorList>
    </citation>
    <scope>NUCLEOTIDE SEQUENCE [LARGE SCALE GENOMIC DNA]</scope>
    <source>
        <strain evidence="19 20">RHL897</strain>
    </source>
</reference>
<dbReference type="InterPro" id="IPR011006">
    <property type="entry name" value="CheY-like_superfamily"/>
</dbReference>